<accession>A0ABS9A865</accession>
<organism evidence="1 2">
    <name type="scientific">Billgrantia ethanolica</name>
    <dbReference type="NCBI Taxonomy" id="2733486"/>
    <lineage>
        <taxon>Bacteria</taxon>
        <taxon>Pseudomonadati</taxon>
        <taxon>Pseudomonadota</taxon>
        <taxon>Gammaproteobacteria</taxon>
        <taxon>Oceanospirillales</taxon>
        <taxon>Halomonadaceae</taxon>
        <taxon>Billgrantia</taxon>
    </lineage>
</organism>
<dbReference type="EMBL" id="JABFTX010000003">
    <property type="protein sequence ID" value="MCE8004215.1"/>
    <property type="molecule type" value="Genomic_DNA"/>
</dbReference>
<protein>
    <submittedName>
        <fullName evidence="1">Phage GP46 family protein</fullName>
    </submittedName>
</protein>
<evidence type="ECO:0000313" key="1">
    <source>
        <dbReference type="EMBL" id="MCE8004215.1"/>
    </source>
</evidence>
<dbReference type="Pfam" id="PF07409">
    <property type="entry name" value="GP46"/>
    <property type="match status" value="1"/>
</dbReference>
<reference evidence="1 2" key="1">
    <citation type="journal article" date="2021" name="Front. Microbiol.">
        <title>Aerobic Denitrification and Heterotrophic Sulfur Oxidation in the Genus Halomonas Revealed by Six Novel Species Characterizations and Genome-Based Analysis.</title>
        <authorList>
            <person name="Wang L."/>
            <person name="Shao Z."/>
        </authorList>
    </citation>
    <scope>NUCLEOTIDE SEQUENCE [LARGE SCALE GENOMIC DNA]</scope>
    <source>
        <strain evidence="1 2">MCCC 1A11081</strain>
    </source>
</reference>
<evidence type="ECO:0000313" key="2">
    <source>
        <dbReference type="Proteomes" id="UP001320168"/>
    </source>
</evidence>
<sequence length="147" mass="16830">MDIAIQYDAAAKYFDLALEGGDLATDQGLETAVILSLFTDRRAEDADRLPDDAGDRRGWWADAFNDRPHGSRLWLLHREKELDEVLRRAKTYAEEALAWLVEDEVASRVIVEATNVRRGVLQLSVEIHRGDQVTLERQYDYVWQNAA</sequence>
<proteinExistence type="predicted"/>
<comment type="caution">
    <text evidence="1">The sequence shown here is derived from an EMBL/GenBank/DDBJ whole genome shotgun (WGS) entry which is preliminary data.</text>
</comment>
<name>A0ABS9A865_9GAMM</name>
<dbReference type="RefSeq" id="WP_234270846.1">
    <property type="nucleotide sequence ID" value="NZ_JABFTX010000003.1"/>
</dbReference>
<keyword evidence="2" id="KW-1185">Reference proteome</keyword>
<dbReference type="Proteomes" id="UP001320168">
    <property type="component" value="Unassembled WGS sequence"/>
</dbReference>
<dbReference type="InterPro" id="IPR010877">
    <property type="entry name" value="Phage_Mu_Gp46"/>
</dbReference>
<gene>
    <name evidence="1" type="ORF">HOP53_15355</name>
</gene>